<evidence type="ECO:0000256" key="7">
    <source>
        <dbReference type="ARBA" id="ARBA00022833"/>
    </source>
</evidence>
<sequence>MISVEVYKQSNFPVSSAKIKKAVTKVLTENGIISDSEVSVAIVGDKKMAELGYKEHPVLSYLSTETKKMFVFPPDGKMHLGEIVISFKYAVDESNETGRLIDEIVVDWAEHGAMHLVGKHHD</sequence>
<dbReference type="GO" id="GO:0046872">
    <property type="term" value="F:metal ion binding"/>
    <property type="evidence" value="ECO:0007669"/>
    <property type="project" value="UniProtKB-KW"/>
</dbReference>
<dbReference type="GO" id="GO:0004519">
    <property type="term" value="F:endonuclease activity"/>
    <property type="evidence" value="ECO:0007669"/>
    <property type="project" value="UniProtKB-KW"/>
</dbReference>
<evidence type="ECO:0000256" key="6">
    <source>
        <dbReference type="ARBA" id="ARBA00022801"/>
    </source>
</evidence>
<comment type="caution">
    <text evidence="8">The sequence shown here is derived from an EMBL/GenBank/DDBJ whole genome shotgun (WGS) entry which is preliminary data.</text>
</comment>
<comment type="similarity">
    <text evidence="2">Belongs to the endoribonuclease YbeY family.</text>
</comment>
<evidence type="ECO:0000256" key="1">
    <source>
        <dbReference type="ARBA" id="ARBA00001947"/>
    </source>
</evidence>
<evidence type="ECO:0000313" key="9">
    <source>
        <dbReference type="Proteomes" id="UP000178851"/>
    </source>
</evidence>
<dbReference type="EMBL" id="MGGI01000016">
    <property type="protein sequence ID" value="OGM26116.1"/>
    <property type="molecule type" value="Genomic_DNA"/>
</dbReference>
<proteinExistence type="inferred from homology"/>
<dbReference type="Proteomes" id="UP000178851">
    <property type="component" value="Unassembled WGS sequence"/>
</dbReference>
<evidence type="ECO:0000256" key="5">
    <source>
        <dbReference type="ARBA" id="ARBA00022759"/>
    </source>
</evidence>
<dbReference type="Pfam" id="PF02130">
    <property type="entry name" value="YbeY"/>
    <property type="match status" value="1"/>
</dbReference>
<keyword evidence="3" id="KW-0540">Nuclease</keyword>
<dbReference type="SUPFAM" id="SSF55486">
    <property type="entry name" value="Metalloproteases ('zincins'), catalytic domain"/>
    <property type="match status" value="1"/>
</dbReference>
<dbReference type="InterPro" id="IPR002036">
    <property type="entry name" value="YbeY"/>
</dbReference>
<evidence type="ECO:0000256" key="2">
    <source>
        <dbReference type="ARBA" id="ARBA00010875"/>
    </source>
</evidence>
<dbReference type="AlphaFoldDB" id="A0A1F7YFK4"/>
<evidence type="ECO:0000256" key="4">
    <source>
        <dbReference type="ARBA" id="ARBA00022723"/>
    </source>
</evidence>
<comment type="cofactor">
    <cofactor evidence="1">
        <name>Zn(2+)</name>
        <dbReference type="ChEBI" id="CHEBI:29105"/>
    </cofactor>
</comment>
<keyword evidence="4" id="KW-0479">Metal-binding</keyword>
<protein>
    <recommendedName>
        <fullName evidence="10">rRNA maturation RNase YbeY</fullName>
    </recommendedName>
</protein>
<reference evidence="8 9" key="1">
    <citation type="journal article" date="2016" name="Nat. Commun.">
        <title>Thousands of microbial genomes shed light on interconnected biogeochemical processes in an aquifer system.</title>
        <authorList>
            <person name="Anantharaman K."/>
            <person name="Brown C.T."/>
            <person name="Hug L.A."/>
            <person name="Sharon I."/>
            <person name="Castelle C.J."/>
            <person name="Probst A.J."/>
            <person name="Thomas B.C."/>
            <person name="Singh A."/>
            <person name="Wilkins M.J."/>
            <person name="Karaoz U."/>
            <person name="Brodie E.L."/>
            <person name="Williams K.H."/>
            <person name="Hubbard S.S."/>
            <person name="Banfield J.F."/>
        </authorList>
    </citation>
    <scope>NUCLEOTIDE SEQUENCE [LARGE SCALE GENOMIC DNA]</scope>
</reference>
<evidence type="ECO:0008006" key="10">
    <source>
        <dbReference type="Google" id="ProtNLM"/>
    </source>
</evidence>
<dbReference type="Gene3D" id="3.40.390.30">
    <property type="entry name" value="Metalloproteases ('zincins'), catalytic domain"/>
    <property type="match status" value="1"/>
</dbReference>
<accession>A0A1F7YFK4</accession>
<evidence type="ECO:0000313" key="8">
    <source>
        <dbReference type="EMBL" id="OGM26116.1"/>
    </source>
</evidence>
<keyword evidence="6" id="KW-0378">Hydrolase</keyword>
<dbReference type="InterPro" id="IPR023091">
    <property type="entry name" value="MetalPrtase_cat_dom_sf_prd"/>
</dbReference>
<name>A0A1F7YFK4_9BACT</name>
<dbReference type="GO" id="GO:0004222">
    <property type="term" value="F:metalloendopeptidase activity"/>
    <property type="evidence" value="ECO:0007669"/>
    <property type="project" value="InterPro"/>
</dbReference>
<organism evidence="8 9">
    <name type="scientific">Candidatus Woesebacteria bacterium RIFCSPHIGHO2_01_FULL_39_28</name>
    <dbReference type="NCBI Taxonomy" id="1802496"/>
    <lineage>
        <taxon>Bacteria</taxon>
        <taxon>Candidatus Woeseibacteriota</taxon>
    </lineage>
</organism>
<gene>
    <name evidence="8" type="ORF">A2627_03685</name>
</gene>
<keyword evidence="7" id="KW-0862">Zinc</keyword>
<dbReference type="GO" id="GO:0006364">
    <property type="term" value="P:rRNA processing"/>
    <property type="evidence" value="ECO:0007669"/>
    <property type="project" value="InterPro"/>
</dbReference>
<evidence type="ECO:0000256" key="3">
    <source>
        <dbReference type="ARBA" id="ARBA00022722"/>
    </source>
</evidence>
<keyword evidence="5" id="KW-0255">Endonuclease</keyword>